<reference evidence="2" key="1">
    <citation type="journal article" date="2024" name="Proc. Natl. Acad. Sci. U.S.A.">
        <title>Extraordinary preservation of gene collinearity over three hundred million years revealed in homosporous lycophytes.</title>
        <authorList>
            <person name="Li C."/>
            <person name="Wickell D."/>
            <person name="Kuo L.Y."/>
            <person name="Chen X."/>
            <person name="Nie B."/>
            <person name="Liao X."/>
            <person name="Peng D."/>
            <person name="Ji J."/>
            <person name="Jenkins J."/>
            <person name="Williams M."/>
            <person name="Shu S."/>
            <person name="Plott C."/>
            <person name="Barry K."/>
            <person name="Rajasekar S."/>
            <person name="Grimwood J."/>
            <person name="Han X."/>
            <person name="Sun S."/>
            <person name="Hou Z."/>
            <person name="He W."/>
            <person name="Dai G."/>
            <person name="Sun C."/>
            <person name="Schmutz J."/>
            <person name="Leebens-Mack J.H."/>
            <person name="Li F.W."/>
            <person name="Wang L."/>
        </authorList>
    </citation>
    <scope>NUCLEOTIDE SEQUENCE [LARGE SCALE GENOMIC DNA]</scope>
    <source>
        <strain evidence="2">cv. PW_Plant_1</strain>
    </source>
</reference>
<evidence type="ECO:0000313" key="2">
    <source>
        <dbReference type="Proteomes" id="UP001162992"/>
    </source>
</evidence>
<name>A0ACC2EN97_DIPCM</name>
<accession>A0ACC2EN97</accession>
<sequence>MGSVKPSMRSRVLNPSGTLSNGGALHGNGNPAALSEKLAVFERESFDADSYVQTKCQSMSEKAIRNLCAEFLDLKKVSAEEMRRSVYSNYSAFIRTSQEISDLESELLAMRTLLSTQASLIRGIAQGVQLPSLVNSDVVELPQENGELDDGAQLSSVEKRAQVLPDILDVLLAERKVDEALVTLDEGEMLIAKNRGQQSIRPAIADKLQISLSEHKRRLTDQLAKDVQQPSIRRAELRSAISALQKLGDGSRAHTLLLNSHHERLKYEARDLRPRSSSYAGAFTVALSQLVFSRIAQAAKDSVSVFGEDPLHASELVMWARAETEQFVFLIKKHVLSSSAAAGGLRAVAECVQIALGHCVLLEAQGLSLCPILSKLIKPSVDQALEKNVRHIEDSIKVLAAADDWELSYTPAVRGSGRTGQATSTGLSSQVKLSISAHRFSCMVQDLVDDIILLPGMQLVGPTLDRLGHLFETYIDLLVKALPMPIEDEAVESTDFRLMRIAETEAQQLAIIGNAAALADELLPRATLKLVPGHHLSKDDLRTGSRRSMDKQVDGAFRLPEQRDWRRRLQRGVDKLRGHFCRQHALDLIYSEDGDPQLSLEMYLQLDVSGNGSFRQQELMPSLFFQALFEKLNSIAEEAAEVLPGRERVVTLLLMRLTETVVLWLYDQDFWEDIEDNPRPFGAKGLMQFLLDMHFIIQVASQGHYYSRNMRQNIADVISRAINAFAATGLDPNSVLPDDEWFIATAQDALRKLLVVWSRGISNDRAVNSPTTSTPSVRSHGSP</sequence>
<evidence type="ECO:0000313" key="1">
    <source>
        <dbReference type="EMBL" id="KAJ7567963.1"/>
    </source>
</evidence>
<dbReference type="EMBL" id="CM055092">
    <property type="protein sequence ID" value="KAJ7567963.1"/>
    <property type="molecule type" value="Genomic_DNA"/>
</dbReference>
<gene>
    <name evidence="1" type="ORF">O6H91_01G013900</name>
</gene>
<comment type="caution">
    <text evidence="1">The sequence shown here is derived from an EMBL/GenBank/DDBJ whole genome shotgun (WGS) entry which is preliminary data.</text>
</comment>
<proteinExistence type="predicted"/>
<protein>
    <submittedName>
        <fullName evidence="1">Uncharacterized protein</fullName>
    </submittedName>
</protein>
<organism evidence="1 2">
    <name type="scientific">Diphasiastrum complanatum</name>
    <name type="common">Issler's clubmoss</name>
    <name type="synonym">Lycopodium complanatum</name>
    <dbReference type="NCBI Taxonomy" id="34168"/>
    <lineage>
        <taxon>Eukaryota</taxon>
        <taxon>Viridiplantae</taxon>
        <taxon>Streptophyta</taxon>
        <taxon>Embryophyta</taxon>
        <taxon>Tracheophyta</taxon>
        <taxon>Lycopodiopsida</taxon>
        <taxon>Lycopodiales</taxon>
        <taxon>Lycopodiaceae</taxon>
        <taxon>Lycopodioideae</taxon>
        <taxon>Diphasiastrum</taxon>
    </lineage>
</organism>
<dbReference type="Proteomes" id="UP001162992">
    <property type="component" value="Chromosome 1"/>
</dbReference>
<keyword evidence="2" id="KW-1185">Reference proteome</keyword>